<dbReference type="AlphaFoldDB" id="A0A729DHX2"/>
<keyword evidence="4" id="KW-0813">Transport</keyword>
<feature type="transmembrane region" description="Helical" evidence="10">
    <location>
        <begin position="7"/>
        <end position="31"/>
    </location>
</feature>
<dbReference type="Gene3D" id="1.20.1250.20">
    <property type="entry name" value="MFS general substrate transporter like domains"/>
    <property type="match status" value="1"/>
</dbReference>
<evidence type="ECO:0000256" key="3">
    <source>
        <dbReference type="ARBA" id="ARBA00007520"/>
    </source>
</evidence>
<dbReference type="InterPro" id="IPR001958">
    <property type="entry name" value="Tet-R_TetA/multi-R_MdtG-like"/>
</dbReference>
<sequence>MKPNRPLIVILSTVALDAVGIGLIMPVLPGLLRDLVHSNDVTAHYGILLALYALMQFACAPVLGALSDRFGRRPVLLVSLAGAAVDYAIMATAPFLWVLYIGRIVAGITGATGAVAGAYIADITDGDERARHFGFMSACFGFGMVAGPVLGGLMGGFSPHAPFFAAAALNGLNFLTGCFLLPES</sequence>
<dbReference type="PROSITE" id="PS00216">
    <property type="entry name" value="SUGAR_TRANSPORT_1"/>
    <property type="match status" value="1"/>
</dbReference>
<evidence type="ECO:0000256" key="4">
    <source>
        <dbReference type="ARBA" id="ARBA00022448"/>
    </source>
</evidence>
<evidence type="ECO:0000256" key="1">
    <source>
        <dbReference type="ARBA" id="ARBA00003279"/>
    </source>
</evidence>
<evidence type="ECO:0000256" key="6">
    <source>
        <dbReference type="ARBA" id="ARBA00022519"/>
    </source>
</evidence>
<organism evidence="12">
    <name type="scientific">Salmonella enterica subsp. enterica serovar Heidelberg</name>
    <dbReference type="NCBI Taxonomy" id="611"/>
    <lineage>
        <taxon>Bacteria</taxon>
        <taxon>Pseudomonadati</taxon>
        <taxon>Pseudomonadota</taxon>
        <taxon>Gammaproteobacteria</taxon>
        <taxon>Enterobacterales</taxon>
        <taxon>Enterobacteriaceae</taxon>
        <taxon>Salmonella</taxon>
    </lineage>
</organism>
<dbReference type="InterPro" id="IPR011701">
    <property type="entry name" value="MFS"/>
</dbReference>
<keyword evidence="8 10" id="KW-1133">Transmembrane helix</keyword>
<dbReference type="SUPFAM" id="SSF103473">
    <property type="entry name" value="MFS general substrate transporter"/>
    <property type="match status" value="1"/>
</dbReference>
<dbReference type="PROSITE" id="PS50850">
    <property type="entry name" value="MFS"/>
    <property type="match status" value="1"/>
</dbReference>
<feature type="non-terminal residue" evidence="12">
    <location>
        <position position="184"/>
    </location>
</feature>
<comment type="function">
    <text evidence="1">Resistance to tetracycline by an active tetracycline efflux. This is an energy-dependent process that decreases the accumulation of the antibiotic in whole cells. This protein functions as a metal-tetracycline/H(+) antiporter.</text>
</comment>
<keyword evidence="5" id="KW-1003">Cell membrane</keyword>
<dbReference type="NCBIfam" id="TIGR00880">
    <property type="entry name" value="2_A_01_02"/>
    <property type="match status" value="1"/>
</dbReference>
<comment type="caution">
    <text evidence="12">The sequence shown here is derived from an EMBL/GenBank/DDBJ whole genome shotgun (WGS) entry which is preliminary data.</text>
</comment>
<evidence type="ECO:0000256" key="2">
    <source>
        <dbReference type="ARBA" id="ARBA00004429"/>
    </source>
</evidence>
<dbReference type="PANTHER" id="PTHR23504:SF15">
    <property type="entry name" value="MAJOR FACILITATOR SUPERFAMILY (MFS) PROFILE DOMAIN-CONTAINING PROTEIN"/>
    <property type="match status" value="1"/>
</dbReference>
<evidence type="ECO:0000259" key="11">
    <source>
        <dbReference type="PROSITE" id="PS50850"/>
    </source>
</evidence>
<keyword evidence="9 10" id="KW-0472">Membrane</keyword>
<feature type="transmembrane region" description="Helical" evidence="10">
    <location>
        <begin position="133"/>
        <end position="157"/>
    </location>
</feature>
<dbReference type="InterPro" id="IPR020846">
    <property type="entry name" value="MFS_dom"/>
</dbReference>
<evidence type="ECO:0000256" key="8">
    <source>
        <dbReference type="ARBA" id="ARBA00022989"/>
    </source>
</evidence>
<accession>A0A729DHX2</accession>
<protein>
    <submittedName>
        <fullName evidence="12">Tetracycline resistance MFS efflux pump</fullName>
    </submittedName>
</protein>
<evidence type="ECO:0000256" key="7">
    <source>
        <dbReference type="ARBA" id="ARBA00022692"/>
    </source>
</evidence>
<dbReference type="Pfam" id="PF07690">
    <property type="entry name" value="MFS_1"/>
    <property type="match status" value="1"/>
</dbReference>
<proteinExistence type="inferred from homology"/>
<evidence type="ECO:0000313" key="12">
    <source>
        <dbReference type="EMBL" id="HAE3095317.1"/>
    </source>
</evidence>
<comment type="similarity">
    <text evidence="3">Belongs to the major facilitator superfamily. TCR/Tet family.</text>
</comment>
<dbReference type="GO" id="GO:0042910">
    <property type="term" value="F:xenobiotic transmembrane transporter activity"/>
    <property type="evidence" value="ECO:0007669"/>
    <property type="project" value="InterPro"/>
</dbReference>
<dbReference type="GO" id="GO:0005886">
    <property type="term" value="C:plasma membrane"/>
    <property type="evidence" value="ECO:0007669"/>
    <property type="project" value="UniProtKB-SubCell"/>
</dbReference>
<keyword evidence="7 10" id="KW-0812">Transmembrane</keyword>
<feature type="transmembrane region" description="Helical" evidence="10">
    <location>
        <begin position="163"/>
        <end position="181"/>
    </location>
</feature>
<feature type="transmembrane region" description="Helical" evidence="10">
    <location>
        <begin position="75"/>
        <end position="98"/>
    </location>
</feature>
<dbReference type="InterPro" id="IPR005829">
    <property type="entry name" value="Sugar_transporter_CS"/>
</dbReference>
<dbReference type="PANTHER" id="PTHR23504">
    <property type="entry name" value="MAJOR FACILITATOR SUPERFAMILY DOMAIN-CONTAINING PROTEIN 10"/>
    <property type="match status" value="1"/>
</dbReference>
<dbReference type="InterPro" id="IPR036259">
    <property type="entry name" value="MFS_trans_sf"/>
</dbReference>
<comment type="subcellular location">
    <subcellularLocation>
        <location evidence="2">Cell inner membrane</location>
        <topology evidence="2">Multi-pass membrane protein</topology>
    </subcellularLocation>
</comment>
<feature type="transmembrane region" description="Helical" evidence="10">
    <location>
        <begin position="104"/>
        <end position="121"/>
    </location>
</feature>
<gene>
    <name evidence="12" type="ORF">G3541_005090</name>
</gene>
<feature type="transmembrane region" description="Helical" evidence="10">
    <location>
        <begin position="43"/>
        <end position="63"/>
    </location>
</feature>
<name>A0A729DHX2_SALET</name>
<evidence type="ECO:0000256" key="5">
    <source>
        <dbReference type="ARBA" id="ARBA00022475"/>
    </source>
</evidence>
<evidence type="ECO:0000256" key="9">
    <source>
        <dbReference type="ARBA" id="ARBA00023136"/>
    </source>
</evidence>
<keyword evidence="6" id="KW-0997">Cell inner membrane</keyword>
<feature type="domain" description="Major facilitator superfamily (MFS) profile" evidence="11">
    <location>
        <begin position="6"/>
        <end position="184"/>
    </location>
</feature>
<reference evidence="12" key="1">
    <citation type="journal article" date="2018" name="Genome Biol.">
        <title>SKESA: strategic k-mer extension for scrupulous assemblies.</title>
        <authorList>
            <person name="Souvorov A."/>
            <person name="Agarwala R."/>
            <person name="Lipman D.J."/>
        </authorList>
    </citation>
    <scope>NUCLEOTIDE SEQUENCE</scope>
    <source>
        <strain evidence="12">S17-15567</strain>
    </source>
</reference>
<dbReference type="PRINTS" id="PR01035">
    <property type="entry name" value="TCRTETA"/>
</dbReference>
<evidence type="ECO:0000256" key="10">
    <source>
        <dbReference type="SAM" id="Phobius"/>
    </source>
</evidence>
<dbReference type="EMBL" id="DAARMW010000077">
    <property type="protein sequence ID" value="HAE3095317.1"/>
    <property type="molecule type" value="Genomic_DNA"/>
</dbReference>
<reference evidence="12" key="2">
    <citation type="submission" date="2018-07" db="EMBL/GenBank/DDBJ databases">
        <authorList>
            <consortium name="NCBI Pathogen Detection Project"/>
        </authorList>
    </citation>
    <scope>NUCLEOTIDE SEQUENCE</scope>
    <source>
        <strain evidence="12">S17-15567</strain>
    </source>
</reference>